<protein>
    <submittedName>
        <fullName evidence="1">Uncharacterized protein</fullName>
    </submittedName>
</protein>
<dbReference type="RefSeq" id="WP_108961599.1">
    <property type="nucleotide sequence ID" value="NZ_BFAZ01000019.1"/>
</dbReference>
<dbReference type="AlphaFoldDB" id="A0A2P2DJ31"/>
<evidence type="ECO:0000313" key="2">
    <source>
        <dbReference type="Proteomes" id="UP000245206"/>
    </source>
</evidence>
<dbReference type="EMBL" id="BFAZ01000019">
    <property type="protein sequence ID" value="GBF44635.1"/>
    <property type="molecule type" value="Genomic_DNA"/>
</dbReference>
<evidence type="ECO:0000313" key="1">
    <source>
        <dbReference type="EMBL" id="GBF44635.1"/>
    </source>
</evidence>
<accession>A0A2P2DJ31</accession>
<name>A0A2P2DJ31_9LEPT</name>
<reference evidence="2" key="1">
    <citation type="journal article" date="2019" name="Microbiol. Immunol.">
        <title>Molecular and phenotypic characterization of Leptospira johnsonii sp. nov., Leptospira ellinghausenii sp. nov. and Leptospira ryugenii sp. nov. isolated from soil and water in Japan.</title>
        <authorList>
            <person name="Masuzawa T."/>
            <person name="Saito M."/>
            <person name="Nakao R."/>
            <person name="Nikaido Y."/>
            <person name="Matsumoto M."/>
            <person name="Ogawa M."/>
            <person name="Yokoyama M."/>
            <person name="Hidaka Y."/>
            <person name="Tomita J."/>
            <person name="Sakakibara K."/>
            <person name="Suzuki K."/>
            <person name="Yasuda S."/>
            <person name="Sato H."/>
            <person name="Yamaguchi M."/>
            <person name="Yoshida S.I."/>
            <person name="Koizumi N."/>
            <person name="Kawamura Y."/>
        </authorList>
    </citation>
    <scope>NUCLEOTIDE SEQUENCE [LARGE SCALE GENOMIC DNA]</scope>
    <source>
        <strain evidence="2">E18</strain>
    </source>
</reference>
<dbReference type="Proteomes" id="UP000245206">
    <property type="component" value="Unassembled WGS sequence"/>
</dbReference>
<dbReference type="OrthoDB" id="9997108at2"/>
<organism evidence="1 2">
    <name type="scientific">Leptospira ellinghausenii</name>
    <dbReference type="NCBI Taxonomy" id="1917822"/>
    <lineage>
        <taxon>Bacteria</taxon>
        <taxon>Pseudomonadati</taxon>
        <taxon>Spirochaetota</taxon>
        <taxon>Spirochaetia</taxon>
        <taxon>Leptospirales</taxon>
        <taxon>Leptospiraceae</taxon>
        <taxon>Leptospira</taxon>
    </lineage>
</organism>
<gene>
    <name evidence="1" type="ORF">LPTSP2_39380</name>
</gene>
<comment type="caution">
    <text evidence="1">The sequence shown here is derived from an EMBL/GenBank/DDBJ whole genome shotgun (WGS) entry which is preliminary data.</text>
</comment>
<keyword evidence="2" id="KW-1185">Reference proteome</keyword>
<sequence length="225" mass="26317">MTAIFSYLTKSPKIAVLATDNIFTSKNGNTKGDKIFYLFNRFYISPAGPNILPSALLILYDYQKFDNSIKPTSMVEFFSMIQSIYDLKLADYTIDSDPQYRDSRKIQTAIIYDSLEHEMYHISFGQPFSKNEWEKEQKFSIIPEGFFRDGLYNQYSSTLFPNPDFNSDFIEMERYIENEFIELNKKTSVNFSINIGNIGSKLFVNEEKKIFSSTFNNYTELLENR</sequence>
<proteinExistence type="predicted"/>